<dbReference type="Proteomes" id="UP000094285">
    <property type="component" value="Unassembled WGS sequence"/>
</dbReference>
<dbReference type="PANTHER" id="PTHR46979">
    <property type="entry name" value="SORTING NEXIN-41"/>
    <property type="match status" value="1"/>
</dbReference>
<gene>
    <name evidence="10" type="ORF">CANTADRAFT_27497</name>
</gene>
<dbReference type="OrthoDB" id="289314at2759"/>
<evidence type="ECO:0000256" key="4">
    <source>
        <dbReference type="ARBA" id="ARBA00022753"/>
    </source>
</evidence>
<feature type="compositionally biased region" description="Acidic residues" evidence="8">
    <location>
        <begin position="1"/>
        <end position="11"/>
    </location>
</feature>
<dbReference type="CDD" id="cd06867">
    <property type="entry name" value="PX_SNX41_42"/>
    <property type="match status" value="1"/>
</dbReference>
<proteinExistence type="inferred from homology"/>
<dbReference type="Pfam" id="PF00787">
    <property type="entry name" value="PX"/>
    <property type="match status" value="1"/>
</dbReference>
<dbReference type="SMART" id="SM00312">
    <property type="entry name" value="PX"/>
    <property type="match status" value="1"/>
</dbReference>
<keyword evidence="4" id="KW-0967">Endosome</keyword>
<dbReference type="STRING" id="984487.A0A1E4SCA7"/>
<feature type="domain" description="PX" evidence="9">
    <location>
        <begin position="83"/>
        <end position="214"/>
    </location>
</feature>
<evidence type="ECO:0000256" key="8">
    <source>
        <dbReference type="SAM" id="MobiDB-lite"/>
    </source>
</evidence>
<evidence type="ECO:0000256" key="1">
    <source>
        <dbReference type="ARBA" id="ARBA00004481"/>
    </source>
</evidence>
<evidence type="ECO:0000259" key="9">
    <source>
        <dbReference type="PROSITE" id="PS50195"/>
    </source>
</evidence>
<sequence>MNDSVFEDIEQDNNPSFYGNQSILTDPYGHQQPPRYEPPTGSDSLNLAGSAHRRASYSTLVPPSNDLINSSIGLSNQIQEYINDPNLKIEIVSSERLVNSSVIVYSIQLYIDKGKDHPENNRTSIIVKRRYSEFKSLRDNLLKLYPTLIIPPIPEKHSIFSFIVNSINNSNEVNIIEMRRRYFKNFLNDLIFESSTELRNCVLLHKFLDPNYELCWYNAINEPPVNLIPDNLLLANPINPIDQNGLYSLFPTVNGFDYHSNIDNLSSLKRLNEDLANLKDQIKLFDSKGREYLRIHGNDNTEEEPDFLIDNYDHFEEIPKNLINFEVKFHHIIKILYDLDKVNARTIKDYKSVINSLIELGGNLNNFSLQIYESSSYQQSRPSSEISEPNSLSLAIEKFGSTIDSNFLNLESFIVNDLIPEWQEPVHQLVQYYISSLHLIKFYKYKVVQYKLLYKLKFAKFQDLMNLSTNPALLASADPSSPNSASNLDHLKDLNSPSLNSTLERIEARKKRGGSLATKKSWYGLFGGNNGYNKQFSQTLLSNEDEPVVANGNAQGKYKNVVIKKELNKLNQLIELTNQDMIKLTAQLSKTYEEFLEKLEKKWLELMIKFIQKGKQ</sequence>
<evidence type="ECO:0000313" key="10">
    <source>
        <dbReference type="EMBL" id="ODV77133.1"/>
    </source>
</evidence>
<accession>A0A1E4SCA7</accession>
<comment type="similarity">
    <text evidence="2">Belongs to the sorting nexin family.</text>
</comment>
<name>A0A1E4SCA7_9ASCO</name>
<dbReference type="GO" id="GO:0035091">
    <property type="term" value="F:phosphatidylinositol binding"/>
    <property type="evidence" value="ECO:0007669"/>
    <property type="project" value="InterPro"/>
</dbReference>
<dbReference type="InterPro" id="IPR051079">
    <property type="entry name" value="Sorting_Nexin_Autophagy"/>
</dbReference>
<keyword evidence="6" id="KW-0446">Lipid-binding</keyword>
<protein>
    <recommendedName>
        <fullName evidence="9">PX domain-containing protein</fullName>
    </recommendedName>
</protein>
<reference evidence="11" key="1">
    <citation type="submission" date="2016-05" db="EMBL/GenBank/DDBJ databases">
        <title>Comparative genomics of biotechnologically important yeasts.</title>
        <authorList>
            <consortium name="DOE Joint Genome Institute"/>
            <person name="Riley R."/>
            <person name="Haridas S."/>
            <person name="Wolfe K.H."/>
            <person name="Lopes M.R."/>
            <person name="Hittinger C.T."/>
            <person name="Goker M."/>
            <person name="Salamov A."/>
            <person name="Wisecaver J."/>
            <person name="Long T.M."/>
            <person name="Aerts A.L."/>
            <person name="Barry K."/>
            <person name="Choi C."/>
            <person name="Clum A."/>
            <person name="Coughlan A.Y."/>
            <person name="Deshpande S."/>
            <person name="Douglass A.P."/>
            <person name="Hanson S.J."/>
            <person name="Klenk H.-P."/>
            <person name="Labutti K."/>
            <person name="Lapidus A."/>
            <person name="Lindquist E."/>
            <person name="Lipzen A."/>
            <person name="Meier-Kolthoff J.P."/>
            <person name="Ohm R.A."/>
            <person name="Otillar R.P."/>
            <person name="Pangilinan J."/>
            <person name="Peng Y."/>
            <person name="Rokas A."/>
            <person name="Rosa C.A."/>
            <person name="Scheuner C."/>
            <person name="Sibirny A.A."/>
            <person name="Slot J.C."/>
            <person name="Stielow J.B."/>
            <person name="Sun H."/>
            <person name="Kurtzman C.P."/>
            <person name="Blackwell M."/>
            <person name="Grigoriev I.V."/>
            <person name="Jeffries T.W."/>
        </authorList>
    </citation>
    <scope>NUCLEOTIDE SEQUENCE [LARGE SCALE GENOMIC DNA]</scope>
    <source>
        <strain evidence="11">NRRL Y-17324</strain>
    </source>
</reference>
<comment type="subcellular location">
    <subcellularLocation>
        <location evidence="1">Endosome membrane</location>
        <topology evidence="1">Peripheral membrane protein</topology>
    </subcellularLocation>
</comment>
<dbReference type="GO" id="GO:0042147">
    <property type="term" value="P:retrograde transport, endosome to Golgi"/>
    <property type="evidence" value="ECO:0007669"/>
    <property type="project" value="InterPro"/>
</dbReference>
<dbReference type="PROSITE" id="PS50195">
    <property type="entry name" value="PX"/>
    <property type="match status" value="1"/>
</dbReference>
<evidence type="ECO:0000256" key="7">
    <source>
        <dbReference type="ARBA" id="ARBA00023136"/>
    </source>
</evidence>
<keyword evidence="5" id="KW-0653">Protein transport</keyword>
<dbReference type="AlphaFoldDB" id="A0A1E4SCA7"/>
<evidence type="ECO:0000313" key="11">
    <source>
        <dbReference type="Proteomes" id="UP000094285"/>
    </source>
</evidence>
<dbReference type="GO" id="GO:0005829">
    <property type="term" value="C:cytosol"/>
    <property type="evidence" value="ECO:0007669"/>
    <property type="project" value="GOC"/>
</dbReference>
<dbReference type="PANTHER" id="PTHR46979:SF2">
    <property type="entry name" value="SORTING NEXIN-41"/>
    <property type="match status" value="1"/>
</dbReference>
<organism evidence="10 11">
    <name type="scientific">Suhomyces tanzawaensis NRRL Y-17324</name>
    <dbReference type="NCBI Taxonomy" id="984487"/>
    <lineage>
        <taxon>Eukaryota</taxon>
        <taxon>Fungi</taxon>
        <taxon>Dikarya</taxon>
        <taxon>Ascomycota</taxon>
        <taxon>Saccharomycotina</taxon>
        <taxon>Pichiomycetes</taxon>
        <taxon>Debaryomycetaceae</taxon>
        <taxon>Suhomyces</taxon>
    </lineage>
</organism>
<dbReference type="EMBL" id="KV453916">
    <property type="protein sequence ID" value="ODV77133.1"/>
    <property type="molecule type" value="Genomic_DNA"/>
</dbReference>
<dbReference type="InterPro" id="IPR044106">
    <property type="entry name" value="PX_Snx41/Atg20"/>
</dbReference>
<feature type="region of interest" description="Disordered" evidence="8">
    <location>
        <begin position="1"/>
        <end position="47"/>
    </location>
</feature>
<dbReference type="RefSeq" id="XP_020062255.1">
    <property type="nucleotide sequence ID" value="XM_020208126.1"/>
</dbReference>
<evidence type="ECO:0000256" key="5">
    <source>
        <dbReference type="ARBA" id="ARBA00022927"/>
    </source>
</evidence>
<evidence type="ECO:0000256" key="2">
    <source>
        <dbReference type="ARBA" id="ARBA00010883"/>
    </source>
</evidence>
<feature type="non-terminal residue" evidence="10">
    <location>
        <position position="616"/>
    </location>
</feature>
<keyword evidence="11" id="KW-1185">Reference proteome</keyword>
<feature type="compositionally biased region" description="Polar residues" evidence="8">
    <location>
        <begin position="12"/>
        <end position="24"/>
    </location>
</feature>
<dbReference type="Gene3D" id="3.30.1520.10">
    <property type="entry name" value="Phox-like domain"/>
    <property type="match status" value="1"/>
</dbReference>
<dbReference type="GO" id="GO:0015031">
    <property type="term" value="P:protein transport"/>
    <property type="evidence" value="ECO:0007669"/>
    <property type="project" value="UniProtKB-KW"/>
</dbReference>
<dbReference type="SUPFAM" id="SSF64268">
    <property type="entry name" value="PX domain"/>
    <property type="match status" value="1"/>
</dbReference>
<keyword evidence="3" id="KW-0813">Transport</keyword>
<keyword evidence="7" id="KW-0472">Membrane</keyword>
<dbReference type="InterPro" id="IPR001683">
    <property type="entry name" value="PX_dom"/>
</dbReference>
<evidence type="ECO:0000256" key="6">
    <source>
        <dbReference type="ARBA" id="ARBA00023121"/>
    </source>
</evidence>
<evidence type="ECO:0000256" key="3">
    <source>
        <dbReference type="ARBA" id="ARBA00022448"/>
    </source>
</evidence>
<dbReference type="InterPro" id="IPR036871">
    <property type="entry name" value="PX_dom_sf"/>
</dbReference>
<dbReference type="GO" id="GO:0010008">
    <property type="term" value="C:endosome membrane"/>
    <property type="evidence" value="ECO:0007669"/>
    <property type="project" value="UniProtKB-SubCell"/>
</dbReference>
<dbReference type="GeneID" id="30982263"/>